<dbReference type="InterPro" id="IPR006094">
    <property type="entry name" value="Oxid_FAD_bind_N"/>
</dbReference>
<feature type="compositionally biased region" description="Basic and acidic residues" evidence="5">
    <location>
        <begin position="905"/>
        <end position="919"/>
    </location>
</feature>
<dbReference type="STRING" id="441959.B8MEP8"/>
<gene>
    <name evidence="7" type="ORF">TSTA_019900</name>
</gene>
<dbReference type="OrthoDB" id="363185at2759"/>
<dbReference type="EMBL" id="EQ962656">
    <property type="protein sequence ID" value="EED16931.1"/>
    <property type="molecule type" value="Genomic_DNA"/>
</dbReference>
<dbReference type="InterPro" id="IPR050416">
    <property type="entry name" value="FAD-linked_Oxidoreductase"/>
</dbReference>
<feature type="domain" description="FAD-binding PCMH-type" evidence="6">
    <location>
        <begin position="312"/>
        <end position="496"/>
    </location>
</feature>
<dbReference type="Gene3D" id="3.30.465.10">
    <property type="match status" value="1"/>
</dbReference>
<dbReference type="Gene3D" id="3.40.50.2020">
    <property type="match status" value="1"/>
</dbReference>
<dbReference type="PhylomeDB" id="B8MEP8"/>
<dbReference type="AlphaFoldDB" id="B8MEP8"/>
<dbReference type="InterPro" id="IPR005919">
    <property type="entry name" value="Pmev_kin_anim"/>
</dbReference>
<dbReference type="PANTHER" id="PTHR42973">
    <property type="entry name" value="BINDING OXIDOREDUCTASE, PUTATIVE (AFU_ORTHOLOGUE AFUA_1G17690)-RELATED"/>
    <property type="match status" value="1"/>
</dbReference>
<dbReference type="InterPro" id="IPR029057">
    <property type="entry name" value="PRTase-like"/>
</dbReference>
<evidence type="ECO:0000313" key="8">
    <source>
        <dbReference type="Proteomes" id="UP000001745"/>
    </source>
</evidence>
<dbReference type="GO" id="GO:0019287">
    <property type="term" value="P:isopentenyl diphosphate biosynthetic process, mevalonate pathway"/>
    <property type="evidence" value="ECO:0007669"/>
    <property type="project" value="UniProtKB-UniPathway"/>
</dbReference>
<dbReference type="Proteomes" id="UP000001745">
    <property type="component" value="Unassembled WGS sequence"/>
</dbReference>
<dbReference type="SUPFAM" id="SSF56176">
    <property type="entry name" value="FAD-binding/transporter-associated domain-like"/>
    <property type="match status" value="1"/>
</dbReference>
<dbReference type="Gene3D" id="3.40.50.150">
    <property type="entry name" value="Vaccinia Virus protein VP39"/>
    <property type="match status" value="1"/>
</dbReference>
<dbReference type="UniPathway" id="UPA00057">
    <property type="reaction ID" value="UER00099"/>
</dbReference>
<keyword evidence="3" id="KW-0274">FAD</keyword>
<evidence type="ECO:0000256" key="2">
    <source>
        <dbReference type="ARBA" id="ARBA00022630"/>
    </source>
</evidence>
<dbReference type="SUPFAM" id="SSF53271">
    <property type="entry name" value="PRTase-like"/>
    <property type="match status" value="1"/>
</dbReference>
<evidence type="ECO:0000259" key="6">
    <source>
        <dbReference type="PROSITE" id="PS51387"/>
    </source>
</evidence>
<dbReference type="VEuPathDB" id="FungiDB:TSTA_019900"/>
<dbReference type="Pfam" id="PF04275">
    <property type="entry name" value="P-mevalo_kinase"/>
    <property type="match status" value="1"/>
</dbReference>
<dbReference type="GO" id="GO:0071949">
    <property type="term" value="F:FAD binding"/>
    <property type="evidence" value="ECO:0007669"/>
    <property type="project" value="InterPro"/>
</dbReference>
<dbReference type="GO" id="GO:0004631">
    <property type="term" value="F:phosphomevalonate kinase activity"/>
    <property type="evidence" value="ECO:0007669"/>
    <property type="project" value="InterPro"/>
</dbReference>
<dbReference type="Pfam" id="PF01565">
    <property type="entry name" value="FAD_binding_4"/>
    <property type="match status" value="1"/>
</dbReference>
<dbReference type="GO" id="GO:0005737">
    <property type="term" value="C:cytoplasm"/>
    <property type="evidence" value="ECO:0007669"/>
    <property type="project" value="InterPro"/>
</dbReference>
<dbReference type="CDD" id="cd06223">
    <property type="entry name" value="PRTases_typeI"/>
    <property type="match status" value="1"/>
</dbReference>
<keyword evidence="8" id="KW-1185">Reference proteome</keyword>
<dbReference type="PANTHER" id="PTHR42973:SF25">
    <property type="entry name" value="PHOSPHOMEVALONATE KINASE"/>
    <property type="match status" value="1"/>
</dbReference>
<feature type="region of interest" description="Disordered" evidence="5">
    <location>
        <begin position="902"/>
        <end position="921"/>
    </location>
</feature>
<evidence type="ECO:0000256" key="5">
    <source>
        <dbReference type="SAM" id="MobiDB-lite"/>
    </source>
</evidence>
<reference evidence="8" key="1">
    <citation type="journal article" date="2015" name="Genome Announc.">
        <title>Genome sequence of the AIDS-associated pathogen Penicillium marneffei (ATCC18224) and its near taxonomic relative Talaromyces stipitatus (ATCC10500).</title>
        <authorList>
            <person name="Nierman W.C."/>
            <person name="Fedorova-Abrams N.D."/>
            <person name="Andrianopoulos A."/>
        </authorList>
    </citation>
    <scope>NUCLEOTIDE SEQUENCE [LARGE SCALE GENOMIC DNA]</scope>
    <source>
        <strain evidence="8">ATCC 10500 / CBS 375.48 / QM 6759 / NRRL 1006</strain>
    </source>
</reference>
<dbReference type="InterPro" id="IPR027417">
    <property type="entry name" value="P-loop_NTPase"/>
</dbReference>
<dbReference type="OMA" id="GKDYCAE"/>
<comment type="similarity">
    <text evidence="1">Belongs to the oxygen-dependent FAD-linked oxidoreductase family.</text>
</comment>
<evidence type="ECO:0000256" key="3">
    <source>
        <dbReference type="ARBA" id="ARBA00022827"/>
    </source>
</evidence>
<name>B8MEP8_TALSN</name>
<sequence length="1150" mass="126916">MRRVMTMATLESLKRALWQKADDMATAGEQRLSDAQYSAGFDILIHGPGWTTYDNSIILQLQEQLSPLFDSRRHISVLEIGPGPESILGSLPLEWRDRVETYTAFEPNDLFATKLLDSLDNRRPWTRLRYLKSPPDIRRTPFVLDNNILSGASDCCGKYDTIFLCHSMYGMKPKNKFIEQVIKLLAEGGIAVVFHRHGALDLDGLKYHRMNSFPTGVVSVLDEDDALDRFTASIVGCTMQDADLDKAMRIEWRKACRSLARREDSEPGQLLFSATNVMMTFTALTLSLLELNALVPFVNEDCFKTIKSHEARFHHPASIVKPTEVQQIQECVHWALNHGLGLTVVGGGHSGHCLWPDVVAIDMSAFRQVHILKSQDEDPLVVAEAGCNTGEIIRETMKTGLTVPLGARPSVGAGSWLQGGIGHLARLHGLACDSIVGAVIVSVKSGHVLYAGNVPSEYRPAGAIRPENEDDLLWAIKGAGTNFGIIVSVTFKAYTAPRFSVRNWVLPMSDDIDTRLKLKEFYDRIAKQLPKNTSTDAYLFWDLDKLHLGVTMFEASSPGSSLATMVSTAVNEILGLEIDSKAVNCVELFETDMYMSKLHGGHGGGKTSSFKRCVFLKNIGEDSVANLMISAVKNRPTPLCYLHLLQGGGAVADVAADATAFGSRDWDFACIITGVWPRDEDDTADSERVKLWVYKTASDLLSLGTAAYNTDLGPDPRDAVLTAKIFRGSLSRLKDLKRSLDPHIVLAYACPILEARLGPKLIFLVTGKSGVGKDHCAKVWVEMFDGYDNEFKMRAVSISDVLKRKYAAARGADLNMLLNDRAYKEQHRAALTEFFQEQVRNRPKLPEENFLNLVSEHSDADVLLITGMRDEAPLAAFSHLVPDSRLLDVRVQASEEMRRIRRGCSSREDDGDRFGDNRGSDSTTLEYRPSFVFDNNTNGVSEACRFFRELLLLFLNEDLQKLADMVPRVIDFPSPGIEFRNVLGIAKQKGGLGICISRLKAHFPGDWSDVDAIVSCEVGGFVFASPLAVEVDVPLVLIREAGKLPSPTVSVKKTSSYISSLEPNKPKEKVIEIEQNAISRDASVVVVDDVLSTGETLCAVLELLEKAGIGAENVSVMVVAEFTAHRGRQLLRERGFGKVYVQSLLVFGGP</sequence>
<organism evidence="7 8">
    <name type="scientific">Talaromyces stipitatus (strain ATCC 10500 / CBS 375.48 / QM 6759 / NRRL 1006)</name>
    <name type="common">Penicillium stipitatum</name>
    <dbReference type="NCBI Taxonomy" id="441959"/>
    <lineage>
        <taxon>Eukaryota</taxon>
        <taxon>Fungi</taxon>
        <taxon>Dikarya</taxon>
        <taxon>Ascomycota</taxon>
        <taxon>Pezizomycotina</taxon>
        <taxon>Eurotiomycetes</taxon>
        <taxon>Eurotiomycetidae</taxon>
        <taxon>Eurotiales</taxon>
        <taxon>Trichocomaceae</taxon>
        <taxon>Talaromyces</taxon>
        <taxon>Talaromyces sect. Talaromyces</taxon>
    </lineage>
</organism>
<dbReference type="InterPro" id="IPR016169">
    <property type="entry name" value="FAD-bd_PCMH_sub2"/>
</dbReference>
<dbReference type="InterPro" id="IPR000836">
    <property type="entry name" value="PRTase_dom"/>
</dbReference>
<proteinExistence type="inferred from homology"/>
<dbReference type="InterPro" id="IPR029063">
    <property type="entry name" value="SAM-dependent_MTases_sf"/>
</dbReference>
<keyword evidence="4" id="KW-0560">Oxidoreductase</keyword>
<dbReference type="RefSeq" id="XP_002484165.1">
    <property type="nucleotide sequence ID" value="XM_002484120.1"/>
</dbReference>
<dbReference type="InterPro" id="IPR036318">
    <property type="entry name" value="FAD-bd_PCMH-like_sf"/>
</dbReference>
<dbReference type="Gene3D" id="3.40.462.20">
    <property type="match status" value="1"/>
</dbReference>
<protein>
    <recommendedName>
        <fullName evidence="6">FAD-binding PCMH-type domain-containing protein</fullName>
    </recommendedName>
</protein>
<dbReference type="GeneID" id="8108801"/>
<dbReference type="Pfam" id="PF00156">
    <property type="entry name" value="Pribosyltran"/>
    <property type="match status" value="1"/>
</dbReference>
<keyword evidence="2" id="KW-0285">Flavoprotein</keyword>
<dbReference type="HOGENOM" id="CLU_003324_0_0_1"/>
<evidence type="ECO:0000256" key="1">
    <source>
        <dbReference type="ARBA" id="ARBA00005466"/>
    </source>
</evidence>
<accession>B8MEP8</accession>
<dbReference type="SUPFAM" id="SSF53335">
    <property type="entry name" value="S-adenosyl-L-methionine-dependent methyltransferases"/>
    <property type="match status" value="1"/>
</dbReference>
<dbReference type="GO" id="GO:0006695">
    <property type="term" value="P:cholesterol biosynthetic process"/>
    <property type="evidence" value="ECO:0007669"/>
    <property type="project" value="InterPro"/>
</dbReference>
<dbReference type="GO" id="GO:0016491">
    <property type="term" value="F:oxidoreductase activity"/>
    <property type="evidence" value="ECO:0007669"/>
    <property type="project" value="UniProtKB-KW"/>
</dbReference>
<dbReference type="InterPro" id="IPR016166">
    <property type="entry name" value="FAD-bd_PCMH"/>
</dbReference>
<evidence type="ECO:0000256" key="4">
    <source>
        <dbReference type="ARBA" id="ARBA00023002"/>
    </source>
</evidence>
<evidence type="ECO:0000313" key="7">
    <source>
        <dbReference type="EMBL" id="EED16931.1"/>
    </source>
</evidence>
<dbReference type="eggNOG" id="KOG1712">
    <property type="taxonomic scope" value="Eukaryota"/>
</dbReference>
<dbReference type="InParanoid" id="B8MEP8"/>
<dbReference type="Gene3D" id="3.40.50.300">
    <property type="entry name" value="P-loop containing nucleotide triphosphate hydrolases"/>
    <property type="match status" value="1"/>
</dbReference>
<dbReference type="PROSITE" id="PS51387">
    <property type="entry name" value="FAD_PCMH"/>
    <property type="match status" value="1"/>
</dbReference>